<evidence type="ECO:0000256" key="1">
    <source>
        <dbReference type="SAM" id="MobiDB-lite"/>
    </source>
</evidence>
<proteinExistence type="predicted"/>
<reference evidence="2" key="1">
    <citation type="submission" date="2019-10" db="EMBL/GenBank/DDBJ databases">
        <authorList>
            <consortium name="DOE Joint Genome Institute"/>
            <person name="Kuo A."/>
            <person name="Miyauchi S."/>
            <person name="Kiss E."/>
            <person name="Drula E."/>
            <person name="Kohler A."/>
            <person name="Sanchez-Garcia M."/>
            <person name="Andreopoulos B."/>
            <person name="Barry K.W."/>
            <person name="Bonito G."/>
            <person name="Buee M."/>
            <person name="Carver A."/>
            <person name="Chen C."/>
            <person name="Cichocki N."/>
            <person name="Clum A."/>
            <person name="Culley D."/>
            <person name="Crous P.W."/>
            <person name="Fauchery L."/>
            <person name="Girlanda M."/>
            <person name="Hayes R."/>
            <person name="Keri Z."/>
            <person name="LaButti K."/>
            <person name="Lipzen A."/>
            <person name="Lombard V."/>
            <person name="Magnuson J."/>
            <person name="Maillard F."/>
            <person name="Morin E."/>
            <person name="Murat C."/>
            <person name="Nolan M."/>
            <person name="Ohm R."/>
            <person name="Pangilinan J."/>
            <person name="Pereira M."/>
            <person name="Perotto S."/>
            <person name="Peter M."/>
            <person name="Riley R."/>
            <person name="Sitrit Y."/>
            <person name="Stielow B."/>
            <person name="Szollosi G."/>
            <person name="Zifcakova L."/>
            <person name="Stursova M."/>
            <person name="Spatafora J.W."/>
            <person name="Tedersoo L."/>
            <person name="Vaario L.-M."/>
            <person name="Yamada A."/>
            <person name="Yan M."/>
            <person name="Wang P."/>
            <person name="Xu J."/>
            <person name="Bruns T."/>
            <person name="Baldrian P."/>
            <person name="Vilgalys R."/>
            <person name="Henrissat B."/>
            <person name="Grigoriev I.V."/>
            <person name="Hibbett D."/>
            <person name="Nagy L.G."/>
            <person name="Martin F.M."/>
        </authorList>
    </citation>
    <scope>NUCLEOTIDE SEQUENCE</scope>
    <source>
        <strain evidence="2">Prilba</strain>
    </source>
</reference>
<sequence>MPKGCTILGIRHRDEEQAKLRRGDVLESKRKVTCAGPANFPVTGAMISGPTEPQAIHSLANMGKQRRKSGILTHDPHPCVQQAASLQDSGAEFITPDIGRDTILSKSKESERDRSGDVNSMNGEDILPSPGLTILVSALRKPSANASKDELRTDFALGYDWADVLNEREEDGAGLFYTTPRWTTLNALHQDTLHSLFVSPASAPDGVFDGAVVSHATHVHSWGKIAVLRDGFDAKAWGETWEYDLSSESGVDDGGSEAGLRKAFAALAQDQGLKARLFHPYQLTQKS</sequence>
<reference evidence="2" key="2">
    <citation type="journal article" date="2020" name="Nat. Commun.">
        <title>Large-scale genome sequencing of mycorrhizal fungi provides insights into the early evolution of symbiotic traits.</title>
        <authorList>
            <person name="Miyauchi S."/>
            <person name="Kiss E."/>
            <person name="Kuo A."/>
            <person name="Drula E."/>
            <person name="Kohler A."/>
            <person name="Sanchez-Garcia M."/>
            <person name="Morin E."/>
            <person name="Andreopoulos B."/>
            <person name="Barry K.W."/>
            <person name="Bonito G."/>
            <person name="Buee M."/>
            <person name="Carver A."/>
            <person name="Chen C."/>
            <person name="Cichocki N."/>
            <person name="Clum A."/>
            <person name="Culley D."/>
            <person name="Crous P.W."/>
            <person name="Fauchery L."/>
            <person name="Girlanda M."/>
            <person name="Hayes R.D."/>
            <person name="Keri Z."/>
            <person name="LaButti K."/>
            <person name="Lipzen A."/>
            <person name="Lombard V."/>
            <person name="Magnuson J."/>
            <person name="Maillard F."/>
            <person name="Murat C."/>
            <person name="Nolan M."/>
            <person name="Ohm R.A."/>
            <person name="Pangilinan J."/>
            <person name="Pereira M.F."/>
            <person name="Perotto S."/>
            <person name="Peter M."/>
            <person name="Pfister S."/>
            <person name="Riley R."/>
            <person name="Sitrit Y."/>
            <person name="Stielow J.B."/>
            <person name="Szollosi G."/>
            <person name="Zifcakova L."/>
            <person name="Stursova M."/>
            <person name="Spatafora J.W."/>
            <person name="Tedersoo L."/>
            <person name="Vaario L.M."/>
            <person name="Yamada A."/>
            <person name="Yan M."/>
            <person name="Wang P."/>
            <person name="Xu J."/>
            <person name="Bruns T."/>
            <person name="Baldrian P."/>
            <person name="Vilgalys R."/>
            <person name="Dunand C."/>
            <person name="Henrissat B."/>
            <person name="Grigoriev I.V."/>
            <person name="Hibbett D."/>
            <person name="Nagy L.G."/>
            <person name="Martin F.M."/>
        </authorList>
    </citation>
    <scope>NUCLEOTIDE SEQUENCE</scope>
    <source>
        <strain evidence="2">Prilba</strain>
    </source>
</reference>
<comment type="caution">
    <text evidence="2">The sequence shown here is derived from an EMBL/GenBank/DDBJ whole genome shotgun (WGS) entry which is preliminary data.</text>
</comment>
<feature type="region of interest" description="Disordered" evidence="1">
    <location>
        <begin position="98"/>
        <end position="125"/>
    </location>
</feature>
<dbReference type="EMBL" id="WHVB01000057">
    <property type="protein sequence ID" value="KAF8464339.1"/>
    <property type="molecule type" value="Genomic_DNA"/>
</dbReference>
<dbReference type="Proteomes" id="UP000759537">
    <property type="component" value="Unassembled WGS sequence"/>
</dbReference>
<name>A0A9P5JU91_9AGAM</name>
<protein>
    <submittedName>
        <fullName evidence="2">Uncharacterized protein</fullName>
    </submittedName>
</protein>
<dbReference type="AlphaFoldDB" id="A0A9P5JU91"/>
<gene>
    <name evidence="2" type="ORF">DFH94DRAFT_686615</name>
</gene>
<organism evidence="2 3">
    <name type="scientific">Russula ochroleuca</name>
    <dbReference type="NCBI Taxonomy" id="152965"/>
    <lineage>
        <taxon>Eukaryota</taxon>
        <taxon>Fungi</taxon>
        <taxon>Dikarya</taxon>
        <taxon>Basidiomycota</taxon>
        <taxon>Agaricomycotina</taxon>
        <taxon>Agaricomycetes</taxon>
        <taxon>Russulales</taxon>
        <taxon>Russulaceae</taxon>
        <taxon>Russula</taxon>
    </lineage>
</organism>
<evidence type="ECO:0000313" key="2">
    <source>
        <dbReference type="EMBL" id="KAF8464339.1"/>
    </source>
</evidence>
<evidence type="ECO:0000313" key="3">
    <source>
        <dbReference type="Proteomes" id="UP000759537"/>
    </source>
</evidence>
<dbReference type="OrthoDB" id="27603at2759"/>
<accession>A0A9P5JU91</accession>
<feature type="compositionally biased region" description="Basic and acidic residues" evidence="1">
    <location>
        <begin position="106"/>
        <end position="116"/>
    </location>
</feature>
<keyword evidence="3" id="KW-1185">Reference proteome</keyword>